<evidence type="ECO:0000313" key="1">
    <source>
        <dbReference type="EMBL" id="OAT68621.1"/>
    </source>
</evidence>
<dbReference type="SUPFAM" id="SSF109604">
    <property type="entry name" value="HD-domain/PDEase-like"/>
    <property type="match status" value="1"/>
</dbReference>
<dbReference type="InterPro" id="IPR052567">
    <property type="entry name" value="OP_Dioxygenase"/>
</dbReference>
<dbReference type="AlphaFoldDB" id="A0A179VC95"/>
<name>A0A179VC95_9MYCO</name>
<gene>
    <name evidence="1" type="ORF">AWB85_23865</name>
</gene>
<keyword evidence="1" id="KW-0378">Hydrolase</keyword>
<comment type="caution">
    <text evidence="1">The sequence shown here is derived from an EMBL/GenBank/DDBJ whole genome shotgun (WGS) entry which is preliminary data.</text>
</comment>
<organism evidence="1 2">
    <name type="scientific">Mycobacteroides immunogenum</name>
    <dbReference type="NCBI Taxonomy" id="83262"/>
    <lineage>
        <taxon>Bacteria</taxon>
        <taxon>Bacillati</taxon>
        <taxon>Actinomycetota</taxon>
        <taxon>Actinomycetes</taxon>
        <taxon>Mycobacteriales</taxon>
        <taxon>Mycobacteriaceae</taxon>
        <taxon>Mycobacteroides</taxon>
    </lineage>
</organism>
<reference evidence="1 2" key="1">
    <citation type="submission" date="2016-01" db="EMBL/GenBank/DDBJ databases">
        <title>Mycobacterium immunogenum strain CD11_6 genome sequencing and assembly.</title>
        <authorList>
            <person name="Kaur G."/>
            <person name="Nair G.R."/>
            <person name="Mayilraj S."/>
        </authorList>
    </citation>
    <scope>NUCLEOTIDE SEQUENCE [LARGE SCALE GENOMIC DNA]</scope>
    <source>
        <strain evidence="1 2">CD11-6</strain>
    </source>
</reference>
<accession>A0A179VC95</accession>
<dbReference type="Proteomes" id="UP000186919">
    <property type="component" value="Unassembled WGS sequence"/>
</dbReference>
<sequence length="174" mass="18900">MTAVDELEAVLLSLRGIWDEEAVDELDHALQAGYLARADHADDELILACAVHDIGHSPLLGPADEHRHDAVARQWLTPRLGERVGWLAGSHVAAKRYLALTDSGYAAHLSATSLDSLAHQGGAGVDGRWHGHAWWPDALRLRRFDDGAKVTGAKTLSISDVLTLARKMVVLDDH</sequence>
<dbReference type="RefSeq" id="WP_064630066.1">
    <property type="nucleotide sequence ID" value="NZ_LQYE01000013.1"/>
</dbReference>
<dbReference type="Gene3D" id="1.10.3210.10">
    <property type="entry name" value="Hypothetical protein af1432"/>
    <property type="match status" value="1"/>
</dbReference>
<evidence type="ECO:0000313" key="2">
    <source>
        <dbReference type="Proteomes" id="UP000186919"/>
    </source>
</evidence>
<protein>
    <submittedName>
        <fullName evidence="1">HD family phosphohydrolase</fullName>
    </submittedName>
</protein>
<dbReference type="GO" id="GO:0016787">
    <property type="term" value="F:hydrolase activity"/>
    <property type="evidence" value="ECO:0007669"/>
    <property type="project" value="UniProtKB-KW"/>
</dbReference>
<dbReference type="PANTHER" id="PTHR40202">
    <property type="match status" value="1"/>
</dbReference>
<dbReference type="EMBL" id="LQYE01000013">
    <property type="protein sequence ID" value="OAT68621.1"/>
    <property type="molecule type" value="Genomic_DNA"/>
</dbReference>
<proteinExistence type="predicted"/>
<dbReference type="PANTHER" id="PTHR40202:SF1">
    <property type="entry name" value="HD DOMAIN-CONTAINING PROTEIN"/>
    <property type="match status" value="1"/>
</dbReference>